<evidence type="ECO:0000313" key="7">
    <source>
        <dbReference type="Proteomes" id="UP000005713"/>
    </source>
</evidence>
<dbReference type="NCBIfam" id="TIGR03212">
    <property type="entry name" value="uraD_N-term-dom"/>
    <property type="match status" value="1"/>
</dbReference>
<dbReference type="AlphaFoldDB" id="A3K4H3"/>
<evidence type="ECO:0000256" key="2">
    <source>
        <dbReference type="ARBA" id="ARBA00010973"/>
    </source>
</evidence>
<dbReference type="Proteomes" id="UP000005713">
    <property type="component" value="Unassembled WGS sequence"/>
</dbReference>
<dbReference type="InterPro" id="IPR011330">
    <property type="entry name" value="Glyco_hydro/deAcase_b/a-brl"/>
</dbReference>
<dbReference type="CDD" id="cd10977">
    <property type="entry name" value="CE4_PuuE_SpCDA1"/>
    <property type="match status" value="1"/>
</dbReference>
<dbReference type="Pfam" id="PF01522">
    <property type="entry name" value="Polysacc_deac_1"/>
    <property type="match status" value="1"/>
</dbReference>
<evidence type="ECO:0000256" key="3">
    <source>
        <dbReference type="ARBA" id="ARBA00020071"/>
    </source>
</evidence>
<dbReference type="EMBL" id="AAYA01000007">
    <property type="protein sequence ID" value="EBA07872.1"/>
    <property type="molecule type" value="Genomic_DNA"/>
</dbReference>
<evidence type="ECO:0000313" key="6">
    <source>
        <dbReference type="EMBL" id="EBA07872.1"/>
    </source>
</evidence>
<comment type="caution">
    <text evidence="6">The sequence shown here is derived from an EMBL/GenBank/DDBJ whole genome shotgun (WGS) entry which is preliminary data.</text>
</comment>
<reference evidence="6 7" key="1">
    <citation type="submission" date="2006-06" db="EMBL/GenBank/DDBJ databases">
        <authorList>
            <person name="Moran M.A."/>
            <person name="Ferriera S."/>
            <person name="Johnson J."/>
            <person name="Kravitz S."/>
            <person name="Beeson K."/>
            <person name="Sutton G."/>
            <person name="Rogers Y.-H."/>
            <person name="Friedman R."/>
            <person name="Frazier M."/>
            <person name="Venter J.C."/>
        </authorList>
    </citation>
    <scope>NUCLEOTIDE SEQUENCE [LARGE SCALE GENOMIC DNA]</scope>
    <source>
        <strain evidence="6 7">E-37</strain>
    </source>
</reference>
<accession>A3K4H3</accession>
<dbReference type="InterPro" id="IPR017625">
    <property type="entry name" value="PuuE"/>
</dbReference>
<name>A3K4H3_SAGS3</name>
<dbReference type="GO" id="GO:0005975">
    <property type="term" value="P:carbohydrate metabolic process"/>
    <property type="evidence" value="ECO:0007669"/>
    <property type="project" value="InterPro"/>
</dbReference>
<comment type="similarity">
    <text evidence="2">Belongs to the polysaccharide deacetylase family.</text>
</comment>
<dbReference type="OrthoDB" id="9787041at2"/>
<sequence length="300" mass="34074">MERDLAGYGRTPPAPNWPHGAALAVQVVLNVEEGGERSPLYGDAEAESFLSETVGAEPWQGQRNPNMESMYEYGSRVGFWRLHRILTQAEVPVTVFAVARALAQQPEAVSAMREAGWEIASHGLRWIDYRDMPRDEERRHMHDAIRLHTELTGSRPLGWYTGRVSQNTLSLVMEEGGFAYTADSYADELPYWVRDGQRRRLVVPYTLDANDMRFATPQGFNEGTQFFTYLRDSFDQMYEEGLAGRPAILSVGLHSRLAGRPGRARALARFLSHVRRHDRVWLPTRLDIARHWAKEAGPGH</sequence>
<dbReference type="GO" id="GO:0016810">
    <property type="term" value="F:hydrolase activity, acting on carbon-nitrogen (but not peptide) bonds"/>
    <property type="evidence" value="ECO:0007669"/>
    <property type="project" value="InterPro"/>
</dbReference>
<dbReference type="InterPro" id="IPR002509">
    <property type="entry name" value="NODB_dom"/>
</dbReference>
<dbReference type="PANTHER" id="PTHR43123:SF1">
    <property type="entry name" value="POLYSACCHARIDE DEACETYLASE-RELATED"/>
    <property type="match status" value="1"/>
</dbReference>
<feature type="domain" description="NodB homology" evidence="5">
    <location>
        <begin position="65"/>
        <end position="283"/>
    </location>
</feature>
<dbReference type="SUPFAM" id="SSF88713">
    <property type="entry name" value="Glycoside hydrolase/deacetylase"/>
    <property type="match status" value="1"/>
</dbReference>
<comment type="function">
    <text evidence="1">Is involved in generating a small heat-stable compound (Nod), an acylated oligomer of N-acetylglucosamine, that stimulates mitosis in various plant protoplasts.</text>
</comment>
<gene>
    <name evidence="6" type="ORF">SSE37_01425</name>
</gene>
<keyword evidence="7" id="KW-1185">Reference proteome</keyword>
<dbReference type="PROSITE" id="PS51677">
    <property type="entry name" value="NODB"/>
    <property type="match status" value="1"/>
</dbReference>
<dbReference type="Gene3D" id="3.20.20.370">
    <property type="entry name" value="Glycoside hydrolase/deacetylase"/>
    <property type="match status" value="1"/>
</dbReference>
<dbReference type="PANTHER" id="PTHR43123">
    <property type="entry name" value="POLYSACCHARIDE DEACETYLASE-RELATED"/>
    <property type="match status" value="1"/>
</dbReference>
<evidence type="ECO:0000256" key="1">
    <source>
        <dbReference type="ARBA" id="ARBA00003236"/>
    </source>
</evidence>
<dbReference type="RefSeq" id="WP_005859580.1">
    <property type="nucleotide sequence ID" value="NZ_CP155730.1"/>
</dbReference>
<evidence type="ECO:0000256" key="4">
    <source>
        <dbReference type="ARBA" id="ARBA00032976"/>
    </source>
</evidence>
<proteinExistence type="inferred from homology"/>
<dbReference type="eggNOG" id="COG0726">
    <property type="taxonomic scope" value="Bacteria"/>
</dbReference>
<evidence type="ECO:0000259" key="5">
    <source>
        <dbReference type="PROSITE" id="PS51677"/>
    </source>
</evidence>
<organism evidence="6 7">
    <name type="scientific">Sagittula stellata (strain ATCC 700073 / DSM 11524 / E-37)</name>
    <dbReference type="NCBI Taxonomy" id="388399"/>
    <lineage>
        <taxon>Bacteria</taxon>
        <taxon>Pseudomonadati</taxon>
        <taxon>Pseudomonadota</taxon>
        <taxon>Alphaproteobacteria</taxon>
        <taxon>Rhodobacterales</taxon>
        <taxon>Roseobacteraceae</taxon>
        <taxon>Sagittula</taxon>
    </lineage>
</organism>
<protein>
    <recommendedName>
        <fullName evidence="3">Chitooligosaccharide deacetylase</fullName>
    </recommendedName>
    <alternativeName>
        <fullName evidence="4">Nodulation protein B</fullName>
    </alternativeName>
</protein>